<comment type="caution">
    <text evidence="2">The sequence shown here is derived from an EMBL/GenBank/DDBJ whole genome shotgun (WGS) entry which is preliminary data.</text>
</comment>
<dbReference type="EMBL" id="JAQOWY010000053">
    <property type="protein sequence ID" value="KAK1853511.1"/>
    <property type="molecule type" value="Genomic_DNA"/>
</dbReference>
<protein>
    <submittedName>
        <fullName evidence="2">Uncharacterized protein</fullName>
    </submittedName>
</protein>
<feature type="compositionally biased region" description="Polar residues" evidence="1">
    <location>
        <begin position="124"/>
        <end position="133"/>
    </location>
</feature>
<sequence>MTHSAMEIANLPAVHLKDRRYQWAPNGGLLLDPQEEELEEGQTERRAFARLVPAVLAWVPGLLLQPSARLELPVSERSSSETFARRLIDHRDSFQRAEARAVPDPTVLDQSVDSPSSAGDDELQSPSVPSATENKYENREHAGLRQRRAPPDGSNKPSEPALLDPVAANRERIREALDPLFSSAPCILLCTGKEEDCKIDPIHVGESGDRVSHWRTIQQAVRKRQPRWRRYCGAPKLQWARIRIVGRHPPAEGSLTGELLPINAAHVIQNLKNDLNGCDADIIPTNNWDRGYDSTNVIERKYKKNWPAGISVRDDKPMAQATENPWPGFCERLPH</sequence>
<proteinExistence type="predicted"/>
<name>A0AAD9AS22_9PEZI</name>
<evidence type="ECO:0000313" key="2">
    <source>
        <dbReference type="EMBL" id="KAK1853511.1"/>
    </source>
</evidence>
<accession>A0AAD9AS22</accession>
<feature type="compositionally biased region" description="Polar residues" evidence="1">
    <location>
        <begin position="108"/>
        <end position="117"/>
    </location>
</feature>
<organism evidence="2 3">
    <name type="scientific">Colletotrichum chrysophilum</name>
    <dbReference type="NCBI Taxonomy" id="1836956"/>
    <lineage>
        <taxon>Eukaryota</taxon>
        <taxon>Fungi</taxon>
        <taxon>Dikarya</taxon>
        <taxon>Ascomycota</taxon>
        <taxon>Pezizomycotina</taxon>
        <taxon>Sordariomycetes</taxon>
        <taxon>Hypocreomycetidae</taxon>
        <taxon>Glomerellales</taxon>
        <taxon>Glomerellaceae</taxon>
        <taxon>Colletotrichum</taxon>
        <taxon>Colletotrichum gloeosporioides species complex</taxon>
    </lineage>
</organism>
<evidence type="ECO:0000313" key="3">
    <source>
        <dbReference type="Proteomes" id="UP001243330"/>
    </source>
</evidence>
<feature type="compositionally biased region" description="Basic and acidic residues" evidence="1">
    <location>
        <begin position="134"/>
        <end position="143"/>
    </location>
</feature>
<dbReference type="AlphaFoldDB" id="A0AAD9AS22"/>
<evidence type="ECO:0000256" key="1">
    <source>
        <dbReference type="SAM" id="MobiDB-lite"/>
    </source>
</evidence>
<keyword evidence="3" id="KW-1185">Reference proteome</keyword>
<reference evidence="2" key="1">
    <citation type="submission" date="2023-01" db="EMBL/GenBank/DDBJ databases">
        <title>Colletotrichum chrysophilum M932 genome sequence.</title>
        <authorList>
            <person name="Baroncelli R."/>
        </authorList>
    </citation>
    <scope>NUCLEOTIDE SEQUENCE</scope>
    <source>
        <strain evidence="2">M932</strain>
    </source>
</reference>
<gene>
    <name evidence="2" type="ORF">CCHR01_03828</name>
</gene>
<dbReference type="Proteomes" id="UP001243330">
    <property type="component" value="Unassembled WGS sequence"/>
</dbReference>
<feature type="region of interest" description="Disordered" evidence="1">
    <location>
        <begin position="96"/>
        <end position="164"/>
    </location>
</feature>